<dbReference type="PANTHER" id="PTHR19879:SF9">
    <property type="entry name" value="TRANSCRIPTION INITIATION FACTOR TFIID SUBUNIT 5"/>
    <property type="match status" value="1"/>
</dbReference>
<reference evidence="4 5" key="1">
    <citation type="journal article" date="2011" name="Genome Biol.">
        <title>Comparative genome sequence analysis underscores mycoparasitism as the ancestral life style of Trichoderma.</title>
        <authorList>
            <person name="Kubicek C.P."/>
            <person name="Herrera-Estrella A."/>
            <person name="Seidl-Seiboth V."/>
            <person name="Martinez D.A."/>
            <person name="Druzhinina I.S."/>
            <person name="Thon M."/>
            <person name="Zeilinger S."/>
            <person name="Casas-Flores S."/>
            <person name="Horwitz B.A."/>
            <person name="Mukherjee P.K."/>
            <person name="Mukherjee M."/>
            <person name="Kredics L."/>
            <person name="Alcaraz L.D."/>
            <person name="Aerts A."/>
            <person name="Antal Z."/>
            <person name="Atanasova L."/>
            <person name="Cervantes-Badillo M.G."/>
            <person name="Challacombe J."/>
            <person name="Chertkov O."/>
            <person name="McCluskey K."/>
            <person name="Coulpier F."/>
            <person name="Deshpande N."/>
            <person name="von Doehren H."/>
            <person name="Ebbole D.J."/>
            <person name="Esquivel-Naranjo E.U."/>
            <person name="Fekete E."/>
            <person name="Flipphi M."/>
            <person name="Glaser F."/>
            <person name="Gomez-Rodriguez E.Y."/>
            <person name="Gruber S."/>
            <person name="Han C."/>
            <person name="Henrissat B."/>
            <person name="Hermosa R."/>
            <person name="Hernandez-Onate M."/>
            <person name="Karaffa L."/>
            <person name="Kosti I."/>
            <person name="Le Crom S."/>
            <person name="Lindquist E."/>
            <person name="Lucas S."/>
            <person name="Luebeck M."/>
            <person name="Luebeck P.S."/>
            <person name="Margeot A."/>
            <person name="Metz B."/>
            <person name="Misra M."/>
            <person name="Nevalainen H."/>
            <person name="Omann M."/>
            <person name="Packer N."/>
            <person name="Perrone G."/>
            <person name="Uresti-Rivera E.E."/>
            <person name="Salamov A."/>
            <person name="Schmoll M."/>
            <person name="Seiboth B."/>
            <person name="Shapiro H."/>
            <person name="Sukno S."/>
            <person name="Tamayo-Ramos J.A."/>
            <person name="Tisch D."/>
            <person name="Wiest A."/>
            <person name="Wilkinson H.H."/>
            <person name="Zhang M."/>
            <person name="Coutinho P.M."/>
            <person name="Kenerley C.M."/>
            <person name="Monte E."/>
            <person name="Baker S.E."/>
            <person name="Grigoriev I.V."/>
        </authorList>
    </citation>
    <scope>NUCLEOTIDE SEQUENCE [LARGE SCALE GENOMIC DNA]</scope>
    <source>
        <strain evidence="5">Gv29-8 / FGSC 10586</strain>
    </source>
</reference>
<dbReference type="eggNOG" id="KOG0266">
    <property type="taxonomic scope" value="Eukaryota"/>
</dbReference>
<dbReference type="PANTHER" id="PTHR19879">
    <property type="entry name" value="TRANSCRIPTION INITIATION FACTOR TFIID"/>
    <property type="match status" value="1"/>
</dbReference>
<dbReference type="HOGENOM" id="CLU_000288_57_1_1"/>
<accession>G9MVL5</accession>
<feature type="repeat" description="WD" evidence="3">
    <location>
        <begin position="265"/>
        <end position="297"/>
    </location>
</feature>
<protein>
    <submittedName>
        <fullName evidence="4">Uncharacterized protein</fullName>
    </submittedName>
</protein>
<dbReference type="STRING" id="413071.G9MVL5"/>
<dbReference type="SMART" id="SM00320">
    <property type="entry name" value="WD40"/>
    <property type="match status" value="8"/>
</dbReference>
<dbReference type="SUPFAM" id="SSF50978">
    <property type="entry name" value="WD40 repeat-like"/>
    <property type="match status" value="2"/>
</dbReference>
<dbReference type="Gene3D" id="2.130.10.10">
    <property type="entry name" value="YVTN repeat-like/Quinoprotein amine dehydrogenase"/>
    <property type="match status" value="3"/>
</dbReference>
<feature type="repeat" description="WD" evidence="3">
    <location>
        <begin position="17"/>
        <end position="58"/>
    </location>
</feature>
<dbReference type="InterPro" id="IPR020472">
    <property type="entry name" value="WD40_PAC1"/>
</dbReference>
<dbReference type="OMA" id="HGGYFAT"/>
<dbReference type="EMBL" id="ABDF02000070">
    <property type="protein sequence ID" value="EHK21513.1"/>
    <property type="molecule type" value="Genomic_DNA"/>
</dbReference>
<evidence type="ECO:0000256" key="3">
    <source>
        <dbReference type="PROSITE-ProRule" id="PRU00221"/>
    </source>
</evidence>
<dbReference type="VEuPathDB" id="FungiDB:TRIVIDRAFT_152376"/>
<comment type="caution">
    <text evidence="4">The sequence shown here is derived from an EMBL/GenBank/DDBJ whole genome shotgun (WGS) entry which is preliminary data.</text>
</comment>
<keyword evidence="2" id="KW-0677">Repeat</keyword>
<dbReference type="OrthoDB" id="341259at2759"/>
<dbReference type="InterPro" id="IPR001680">
    <property type="entry name" value="WD40_rpt"/>
</dbReference>
<feature type="repeat" description="WD" evidence="3">
    <location>
        <begin position="144"/>
        <end position="185"/>
    </location>
</feature>
<dbReference type="Pfam" id="PF00400">
    <property type="entry name" value="WD40"/>
    <property type="match status" value="8"/>
</dbReference>
<evidence type="ECO:0000313" key="5">
    <source>
        <dbReference type="Proteomes" id="UP000007115"/>
    </source>
</evidence>
<dbReference type="PROSITE" id="PS50294">
    <property type="entry name" value="WD_REPEATS_REGION"/>
    <property type="match status" value="2"/>
</dbReference>
<keyword evidence="5" id="KW-1185">Reference proteome</keyword>
<evidence type="ECO:0000256" key="2">
    <source>
        <dbReference type="ARBA" id="ARBA00022737"/>
    </source>
</evidence>
<dbReference type="CDD" id="cd00200">
    <property type="entry name" value="WD40"/>
    <property type="match status" value="1"/>
</dbReference>
<dbReference type="AlphaFoldDB" id="G9MVL5"/>
<feature type="repeat" description="WD" evidence="3">
    <location>
        <begin position="186"/>
        <end position="227"/>
    </location>
</feature>
<keyword evidence="1 3" id="KW-0853">WD repeat</keyword>
<dbReference type="GeneID" id="25788193"/>
<dbReference type="Proteomes" id="UP000007115">
    <property type="component" value="Unassembled WGS sequence"/>
</dbReference>
<gene>
    <name evidence="4" type="ORF">TRIVIDRAFT_152376</name>
</gene>
<dbReference type="InterPro" id="IPR036322">
    <property type="entry name" value="WD40_repeat_dom_sf"/>
</dbReference>
<proteinExistence type="predicted"/>
<sequence>MFKIQVWDITTKTAQYSFVHKESIHALDVSKDGRLLASGDGCGTTKLWNMERGVKKKELKTVDARINCVKISPDSCFVAAGGNRGSACVWGLKRKNAQKRTLHHGGEVESIAFSSNGKYLVTGGGDSLRLWDLDADECHSEIENSRHGFKFLSVCMTPDDRWIAAASMDGSIRFWDYTMGKSHYIFNAHKNAIRSIAFSPHGGYFATASDDGTVRIWSYEGRSLRHKLDSVCSAAFSSDSKYLVTAAKHTLKLWEMDTGVCLSDIRDDELVFLSVSMTPDDRWIATTLNDGSIRFWDRTTGKSHCIFHAHRCYIIDEIVFSPHGGYFATASDSGIVRIWSYGPHRTP</sequence>
<feature type="repeat" description="WD" evidence="3">
    <location>
        <begin position="315"/>
        <end position="340"/>
    </location>
</feature>
<dbReference type="PRINTS" id="PR00320">
    <property type="entry name" value="GPROTEINBRPT"/>
</dbReference>
<dbReference type="InParanoid" id="G9MVL5"/>
<evidence type="ECO:0000256" key="1">
    <source>
        <dbReference type="ARBA" id="ARBA00022574"/>
    </source>
</evidence>
<dbReference type="InterPro" id="IPR015943">
    <property type="entry name" value="WD40/YVTN_repeat-like_dom_sf"/>
</dbReference>
<organism evidence="4 5">
    <name type="scientific">Hypocrea virens (strain Gv29-8 / FGSC 10586)</name>
    <name type="common">Gliocladium virens</name>
    <name type="synonym">Trichoderma virens</name>
    <dbReference type="NCBI Taxonomy" id="413071"/>
    <lineage>
        <taxon>Eukaryota</taxon>
        <taxon>Fungi</taxon>
        <taxon>Dikarya</taxon>
        <taxon>Ascomycota</taxon>
        <taxon>Pezizomycotina</taxon>
        <taxon>Sordariomycetes</taxon>
        <taxon>Hypocreomycetidae</taxon>
        <taxon>Hypocreales</taxon>
        <taxon>Hypocreaceae</taxon>
        <taxon>Trichoderma</taxon>
    </lineage>
</organism>
<dbReference type="PROSITE" id="PS50082">
    <property type="entry name" value="WD_REPEATS_2"/>
    <property type="match status" value="5"/>
</dbReference>
<evidence type="ECO:0000313" key="4">
    <source>
        <dbReference type="EMBL" id="EHK21513.1"/>
    </source>
</evidence>
<name>G9MVL5_HYPVG</name>
<dbReference type="RefSeq" id="XP_013955707.1">
    <property type="nucleotide sequence ID" value="XM_014100232.1"/>
</dbReference>